<reference evidence="2" key="1">
    <citation type="submission" date="2024-06" db="EMBL/GenBank/DDBJ databases">
        <title>Kribbella sp. strain HUAS MG21 genome sequences.</title>
        <authorList>
            <person name="Mo P."/>
        </authorList>
    </citation>
    <scope>NUCLEOTIDE SEQUENCE</scope>
    <source>
        <strain evidence="2">HUAS MG21</strain>
    </source>
</reference>
<dbReference type="RefSeq" id="WP_350279548.1">
    <property type="nucleotide sequence ID" value="NZ_CP158165.1"/>
</dbReference>
<feature type="region of interest" description="Disordered" evidence="1">
    <location>
        <begin position="270"/>
        <end position="369"/>
    </location>
</feature>
<dbReference type="EMBL" id="CP158165">
    <property type="protein sequence ID" value="XBV26753.1"/>
    <property type="molecule type" value="Genomic_DNA"/>
</dbReference>
<feature type="compositionally biased region" description="Polar residues" evidence="1">
    <location>
        <begin position="341"/>
        <end position="350"/>
    </location>
</feature>
<dbReference type="AlphaFoldDB" id="A0AAU7TJ27"/>
<proteinExistence type="predicted"/>
<name>A0AAU7TJ27_9ACTN</name>
<evidence type="ECO:0000313" key="2">
    <source>
        <dbReference type="EMBL" id="XBV26753.1"/>
    </source>
</evidence>
<feature type="compositionally biased region" description="Polar residues" evidence="1">
    <location>
        <begin position="360"/>
        <end position="369"/>
    </location>
</feature>
<gene>
    <name evidence="2" type="ORF">ABN611_10090</name>
</gene>
<accession>A0AAU7TJ27</accession>
<sequence length="369" mass="40113">MKVTSFRELMREQANAAVRVSGAHHSSWNGRFGAPIERQSDLGGTANWDNSISYNPRHVDERLQEMFRNARVHNQDRAELAGYRDAIRVVLHENVHLLSSEGREHSQSYNAMATGPGVRPLEEGVTELYSHQVLDDYIDELGIDQIAPGIKDVKSPKVYKEFTPAVEGFADMIGRKSGMERDEVIAAMAVVPADQKFTVAAAAMYDNSRLPGMIPEDQREQAIGQIAQAMSSEFGRVAKLPKSADAGTRRAVGEQAVIEGSRVMSRLRKQWQMPAPDRQVQRGVGSEQQRAGQPQRGDRSAQQSRAGVVTPPPAGPAALPPDIAAAARAGLTGSRPLGSATRLTADQQGSRRGGVGVPAQQRQGPETQR</sequence>
<protein>
    <submittedName>
        <fullName evidence="2">Uncharacterized protein</fullName>
    </submittedName>
</protein>
<feature type="compositionally biased region" description="Low complexity" evidence="1">
    <location>
        <begin position="320"/>
        <end position="329"/>
    </location>
</feature>
<organism evidence="2">
    <name type="scientific">Kribbella sp. HUAS MG21</name>
    <dbReference type="NCBI Taxonomy" id="3160966"/>
    <lineage>
        <taxon>Bacteria</taxon>
        <taxon>Bacillati</taxon>
        <taxon>Actinomycetota</taxon>
        <taxon>Actinomycetes</taxon>
        <taxon>Propionibacteriales</taxon>
        <taxon>Kribbellaceae</taxon>
        <taxon>Kribbella</taxon>
    </lineage>
</organism>
<feature type="compositionally biased region" description="Pro residues" evidence="1">
    <location>
        <begin position="310"/>
        <end position="319"/>
    </location>
</feature>
<evidence type="ECO:0000256" key="1">
    <source>
        <dbReference type="SAM" id="MobiDB-lite"/>
    </source>
</evidence>